<evidence type="ECO:0000256" key="3">
    <source>
        <dbReference type="ARBA" id="ARBA00022722"/>
    </source>
</evidence>
<comment type="caution">
    <text evidence="10">The sequence shown here is derived from an EMBL/GenBank/DDBJ whole genome shotgun (WGS) entry which is preliminary data.</text>
</comment>
<evidence type="ECO:0000256" key="5">
    <source>
        <dbReference type="ARBA" id="ARBA00022801"/>
    </source>
</evidence>
<proteinExistence type="inferred from homology"/>
<dbReference type="PANTHER" id="PTHR42104">
    <property type="entry name" value="EXTRACELLULAR GUANYL-SPECIFIC RIBONUCLEASE RNTA (AFU_ORTHOLOGUE AFUA_4G03230)"/>
    <property type="match status" value="1"/>
</dbReference>
<evidence type="ECO:0000256" key="1">
    <source>
        <dbReference type="ARBA" id="ARBA00009006"/>
    </source>
</evidence>
<keyword evidence="3" id="KW-0540">Nuclease</keyword>
<keyword evidence="11" id="KW-1185">Reference proteome</keyword>
<dbReference type="PANTHER" id="PTHR42104:SF1">
    <property type="entry name" value="EXTRACELLULAR GUANYL-SPECIFIC RIBONUCLEASE RNTA (AFU_ORTHOLOGUE AFUA_4G03230)"/>
    <property type="match status" value="1"/>
</dbReference>
<evidence type="ECO:0000256" key="6">
    <source>
        <dbReference type="ARBA" id="ARBA00023157"/>
    </source>
</evidence>
<comment type="catalytic activity">
    <reaction evidence="8">
        <text>[RNA] containing guanosine + H2O = an [RNA fragment]-3'-guanosine-3'-phosphate + a 5'-hydroxy-ribonucleotide-3'-[RNA fragment].</text>
        <dbReference type="EC" id="4.6.1.24"/>
    </reaction>
</comment>
<dbReference type="InterPro" id="IPR000026">
    <property type="entry name" value="N1-like"/>
</dbReference>
<keyword evidence="9" id="KW-0732">Signal</keyword>
<dbReference type="EC" id="4.6.1.24" evidence="2"/>
<name>A0ABR0SAS4_9HYPO</name>
<protein>
    <recommendedName>
        <fullName evidence="2">ribonuclease T1</fullName>
        <ecNumber evidence="2">4.6.1.24</ecNumber>
    </recommendedName>
</protein>
<comment type="similarity">
    <text evidence="1">Belongs to the ribonuclease N1/T1 family.</text>
</comment>
<dbReference type="SUPFAM" id="SSF53933">
    <property type="entry name" value="Microbial ribonucleases"/>
    <property type="match status" value="1"/>
</dbReference>
<evidence type="ECO:0000313" key="10">
    <source>
        <dbReference type="EMBL" id="KAK5989261.1"/>
    </source>
</evidence>
<dbReference type="Proteomes" id="UP001338125">
    <property type="component" value="Unassembled WGS sequence"/>
</dbReference>
<evidence type="ECO:0000256" key="7">
    <source>
        <dbReference type="ARBA" id="ARBA00023239"/>
    </source>
</evidence>
<dbReference type="InterPro" id="IPR016191">
    <property type="entry name" value="Ribonuclease/ribotoxin"/>
</dbReference>
<sequence length="131" mass="13709">MKFLSIISLVALASAAPAELFKRDSATCGKVTYNDAAIQAAASSSCEHVQNGDTAGSSTYPHQYKNFEGFKFKGIAGPYFEFPIMSSGKEYTGGSPGADRVIIAKEKCEVVGVITHQGAKGNNFVACSGTS</sequence>
<dbReference type="EMBL" id="JAVFKD010000015">
    <property type="protein sequence ID" value="KAK5989261.1"/>
    <property type="molecule type" value="Genomic_DNA"/>
</dbReference>
<evidence type="ECO:0000256" key="2">
    <source>
        <dbReference type="ARBA" id="ARBA00012549"/>
    </source>
</evidence>
<evidence type="ECO:0000256" key="8">
    <source>
        <dbReference type="ARBA" id="ARBA00034015"/>
    </source>
</evidence>
<feature type="signal peptide" evidence="9">
    <location>
        <begin position="1"/>
        <end position="15"/>
    </location>
</feature>
<keyword evidence="5" id="KW-0378">Hydrolase</keyword>
<feature type="chain" id="PRO_5046932624" description="ribonuclease T1" evidence="9">
    <location>
        <begin position="16"/>
        <end position="131"/>
    </location>
</feature>
<dbReference type="Pfam" id="PF00545">
    <property type="entry name" value="Ribonuclease"/>
    <property type="match status" value="1"/>
</dbReference>
<evidence type="ECO:0000256" key="4">
    <source>
        <dbReference type="ARBA" id="ARBA00022759"/>
    </source>
</evidence>
<evidence type="ECO:0000256" key="9">
    <source>
        <dbReference type="SAM" id="SignalP"/>
    </source>
</evidence>
<reference evidence="10 11" key="1">
    <citation type="submission" date="2024-01" db="EMBL/GenBank/DDBJ databases">
        <title>Complete genome of Cladobotryum mycophilum ATHUM6906.</title>
        <authorList>
            <person name="Christinaki A.C."/>
            <person name="Myridakis A.I."/>
            <person name="Kouvelis V.N."/>
        </authorList>
    </citation>
    <scope>NUCLEOTIDE SEQUENCE [LARGE SCALE GENOMIC DNA]</scope>
    <source>
        <strain evidence="10 11">ATHUM6906</strain>
    </source>
</reference>
<keyword evidence="7" id="KW-0456">Lyase</keyword>
<keyword evidence="6" id="KW-1015">Disulfide bond</keyword>
<accession>A0ABR0SAS4</accession>
<organism evidence="10 11">
    <name type="scientific">Cladobotryum mycophilum</name>
    <dbReference type="NCBI Taxonomy" id="491253"/>
    <lineage>
        <taxon>Eukaryota</taxon>
        <taxon>Fungi</taxon>
        <taxon>Dikarya</taxon>
        <taxon>Ascomycota</taxon>
        <taxon>Pezizomycotina</taxon>
        <taxon>Sordariomycetes</taxon>
        <taxon>Hypocreomycetidae</taxon>
        <taxon>Hypocreales</taxon>
        <taxon>Hypocreaceae</taxon>
        <taxon>Cladobotryum</taxon>
    </lineage>
</organism>
<gene>
    <name evidence="10" type="ORF">PT974_10770</name>
</gene>
<keyword evidence="4" id="KW-0255">Endonuclease</keyword>
<dbReference type="Gene3D" id="3.10.450.30">
    <property type="entry name" value="Microbial ribonucleases"/>
    <property type="match status" value="1"/>
</dbReference>
<evidence type="ECO:0000313" key="11">
    <source>
        <dbReference type="Proteomes" id="UP001338125"/>
    </source>
</evidence>